<dbReference type="EMBL" id="SEOL01000010">
    <property type="protein sequence ID" value="MBL0849320.1"/>
    <property type="molecule type" value="Genomic_DNA"/>
</dbReference>
<dbReference type="AlphaFoldDB" id="A0A937ASQ5"/>
<dbReference type="InterPro" id="IPR036086">
    <property type="entry name" value="ParB/Sulfiredoxin_sf"/>
</dbReference>
<dbReference type="GO" id="GO:0007059">
    <property type="term" value="P:chromosome segregation"/>
    <property type="evidence" value="ECO:0007669"/>
    <property type="project" value="TreeGrafter"/>
</dbReference>
<dbReference type="SMART" id="SM00470">
    <property type="entry name" value="ParB"/>
    <property type="match status" value="1"/>
</dbReference>
<protein>
    <submittedName>
        <fullName evidence="2">Chromosome partitioning protein ParB</fullName>
    </submittedName>
</protein>
<dbReference type="Gene3D" id="3.90.1530.30">
    <property type="match status" value="1"/>
</dbReference>
<dbReference type="InterPro" id="IPR011111">
    <property type="entry name" value="Plasmid_RepB"/>
</dbReference>
<gene>
    <name evidence="2" type="ORF">EU981_04530</name>
</gene>
<dbReference type="GO" id="GO:0005694">
    <property type="term" value="C:chromosome"/>
    <property type="evidence" value="ECO:0007669"/>
    <property type="project" value="TreeGrafter"/>
</dbReference>
<sequence>MTKGKGTRASEIKMIPIDTINILNPRVRNQKVFLEIATNMTQVGMKRPITVTPSRSKVDGKEYDLICGQGRIEAFTACGQSQIPAIVIDASEEQALIMSLVENLARRQHRATDLLQGIEILQKQGYDATTIAAKTGLSLDYVNGVLNLMERGEEQLLSAVEAGHMPISLAIRVAENPEDEQRALHEAYETKQLRGNRLLLAKRLIDTRKRCGKALADERKRGKRDKDDKAISVQDVLKVYQREVDRKRLLTRKADAVSNSMFFVTEALRELLQDEHFSTLLRAEGLTTLPKPLAGLMAEKGHPHG</sequence>
<evidence type="ECO:0000259" key="1">
    <source>
        <dbReference type="SMART" id="SM00470"/>
    </source>
</evidence>
<dbReference type="SUPFAM" id="SSF109709">
    <property type="entry name" value="KorB DNA-binding domain-like"/>
    <property type="match status" value="1"/>
</dbReference>
<dbReference type="CDD" id="cd16411">
    <property type="entry name" value="ParB_N_like"/>
    <property type="match status" value="1"/>
</dbReference>
<accession>A0A937ASQ5</accession>
<dbReference type="PANTHER" id="PTHR33375:SF1">
    <property type="entry name" value="CHROMOSOME-PARTITIONING PROTEIN PARB-RELATED"/>
    <property type="match status" value="1"/>
</dbReference>
<dbReference type="SUPFAM" id="SSF110849">
    <property type="entry name" value="ParB/Sulfiredoxin"/>
    <property type="match status" value="1"/>
</dbReference>
<evidence type="ECO:0000313" key="2">
    <source>
        <dbReference type="EMBL" id="MBL0849320.1"/>
    </source>
</evidence>
<dbReference type="InterPro" id="IPR050336">
    <property type="entry name" value="Chromosome_partition/occlusion"/>
</dbReference>
<dbReference type="PANTHER" id="PTHR33375">
    <property type="entry name" value="CHROMOSOME-PARTITIONING PROTEIN PARB-RELATED"/>
    <property type="match status" value="1"/>
</dbReference>
<proteinExistence type="predicted"/>
<dbReference type="InterPro" id="IPR003115">
    <property type="entry name" value="ParB_N"/>
</dbReference>
<reference evidence="2" key="1">
    <citation type="submission" date="2019-02" db="EMBL/GenBank/DDBJ databases">
        <title>A novel Candidatus Liberibacter species associated with the New Zealand native fuchsia psyllid, Ctenarytaina fuchsiae.</title>
        <authorList>
            <person name="Thompson S.M."/>
            <person name="Jorgensen N."/>
            <person name="David C."/>
            <person name="Bulman S.R."/>
            <person name="Smith G.R."/>
        </authorList>
    </citation>
    <scope>NUCLEOTIDE SEQUENCE</scope>
    <source>
        <strain evidence="2">Oxford</strain>
    </source>
</reference>
<name>A0A937ASQ5_9HYPH</name>
<feature type="domain" description="ParB-like N-terminal" evidence="1">
    <location>
        <begin position="13"/>
        <end position="104"/>
    </location>
</feature>
<evidence type="ECO:0000313" key="3">
    <source>
        <dbReference type="Proteomes" id="UP000736856"/>
    </source>
</evidence>
<dbReference type="Pfam" id="PF02195">
    <property type="entry name" value="ParB_N"/>
    <property type="match status" value="1"/>
</dbReference>
<organism evidence="2 3">
    <name type="scientific">Candidatus Liberibacter ctenarytainae</name>
    <dbReference type="NCBI Taxonomy" id="2020335"/>
    <lineage>
        <taxon>Bacteria</taxon>
        <taxon>Pseudomonadati</taxon>
        <taxon>Pseudomonadota</taxon>
        <taxon>Alphaproteobacteria</taxon>
        <taxon>Hyphomicrobiales</taxon>
        <taxon>Rhizobiaceae</taxon>
        <taxon>Liberibacter</taxon>
    </lineage>
</organism>
<dbReference type="Pfam" id="PF07506">
    <property type="entry name" value="RepB"/>
    <property type="match status" value="1"/>
</dbReference>
<dbReference type="Gene3D" id="1.10.10.2830">
    <property type="match status" value="1"/>
</dbReference>
<dbReference type="Proteomes" id="UP000736856">
    <property type="component" value="Unassembled WGS sequence"/>
</dbReference>
<comment type="caution">
    <text evidence="2">The sequence shown here is derived from an EMBL/GenBank/DDBJ whole genome shotgun (WGS) entry which is preliminary data.</text>
</comment>